<dbReference type="GO" id="GO:0046872">
    <property type="term" value="F:metal ion binding"/>
    <property type="evidence" value="ECO:0007669"/>
    <property type="project" value="UniProtKB-KW"/>
</dbReference>
<name>A0A9D1M3K8_9PROT</name>
<dbReference type="PANTHER" id="PTHR42714">
    <property type="entry name" value="TRNA MODIFICATION GTPASE GTPBP3"/>
    <property type="match status" value="1"/>
</dbReference>
<evidence type="ECO:0000256" key="8">
    <source>
        <dbReference type="RuleBase" id="RU003313"/>
    </source>
</evidence>
<evidence type="ECO:0000259" key="9">
    <source>
        <dbReference type="PROSITE" id="PS51709"/>
    </source>
</evidence>
<keyword evidence="7" id="KW-0963">Cytoplasm</keyword>
<evidence type="ECO:0000313" key="11">
    <source>
        <dbReference type="Proteomes" id="UP000824107"/>
    </source>
</evidence>
<dbReference type="GO" id="GO:0030488">
    <property type="term" value="P:tRNA methylation"/>
    <property type="evidence" value="ECO:0007669"/>
    <property type="project" value="TreeGrafter"/>
</dbReference>
<dbReference type="InterPro" id="IPR005225">
    <property type="entry name" value="Small_GTP-bd"/>
</dbReference>
<feature type="binding site" evidence="7">
    <location>
        <position position="253"/>
    </location>
    <ligand>
        <name>K(+)</name>
        <dbReference type="ChEBI" id="CHEBI:29103"/>
    </ligand>
</feature>
<dbReference type="SUPFAM" id="SSF116878">
    <property type="entry name" value="TrmE connector domain"/>
    <property type="match status" value="1"/>
</dbReference>
<comment type="subcellular location">
    <subcellularLocation>
        <location evidence="7">Cytoplasm</location>
    </subcellularLocation>
</comment>
<dbReference type="InterPro" id="IPR006073">
    <property type="entry name" value="GTP-bd"/>
</dbReference>
<dbReference type="InterPro" id="IPR027368">
    <property type="entry name" value="MnmE_dom2"/>
</dbReference>
<dbReference type="NCBIfam" id="NF003661">
    <property type="entry name" value="PRK05291.1-3"/>
    <property type="match status" value="1"/>
</dbReference>
<feature type="binding site" evidence="7">
    <location>
        <begin position="229"/>
        <end position="234"/>
    </location>
    <ligand>
        <name>GTP</name>
        <dbReference type="ChEBI" id="CHEBI:37565"/>
    </ligand>
</feature>
<dbReference type="Pfam" id="PF12631">
    <property type="entry name" value="MnmE_helical"/>
    <property type="match status" value="1"/>
</dbReference>
<dbReference type="Pfam" id="PF10396">
    <property type="entry name" value="TrmE_N"/>
    <property type="match status" value="1"/>
</dbReference>
<feature type="binding site" evidence="7">
    <location>
        <position position="248"/>
    </location>
    <ligand>
        <name>K(+)</name>
        <dbReference type="ChEBI" id="CHEBI:29103"/>
    </ligand>
</feature>
<feature type="binding site" evidence="7">
    <location>
        <position position="250"/>
    </location>
    <ligand>
        <name>K(+)</name>
        <dbReference type="ChEBI" id="CHEBI:29103"/>
    </ligand>
</feature>
<dbReference type="GO" id="GO:0005525">
    <property type="term" value="F:GTP binding"/>
    <property type="evidence" value="ECO:0007669"/>
    <property type="project" value="UniProtKB-UniRule"/>
</dbReference>
<comment type="function">
    <text evidence="7">Exhibits a very high intrinsic GTPase hydrolysis rate. Involved in the addition of a carboxymethylaminomethyl (cmnm) group at the wobble position (U34) of certain tRNAs, forming tRNA-cmnm(5)s(2)U34.</text>
</comment>
<evidence type="ECO:0000256" key="2">
    <source>
        <dbReference type="ARBA" id="ARBA00022694"/>
    </source>
</evidence>
<sequence length="447" mass="49774">MDNQTIYALSTVFGKSGVAVIRISGDRAFQIIGQMTRLSPSGIKPRYAYFTDLLSVPEKQVLDKCLLLYFKAPHSFTGEDIVELQIHGSKAVISGVLSSLSRLEGFRMAEPGEYSKRAFYNGKMDLTQAEGLADLIDAETAEQQKYAMRQMEGGLKNLYESWREELLTVMAHLEAYIDFPDEEIPEDTVFKLEDTVFKLKEAIKAHLSGDTIGERLREGFRVVIVGPPNAGKSSLLNAVVNREAAIVSDIAGTTRDAVDVHLDLKGYPVMFTDTAGLREVEDAIEKKGIEIAYHKINEADLVICLFDASQDTVHIFDNLKKTISGKMLLVANKTDRLSAERISSLRQEGCLTIAAKPRQGLEQLLQAITERIENRFTSNSNLLITRARYREALKETVEALETFTLRKEIELAAEDVRLAARALGKITGRIEVDDILDKIFGSFCIGK</sequence>
<dbReference type="AlphaFoldDB" id="A0A9D1M3K8"/>
<dbReference type="SUPFAM" id="SSF52540">
    <property type="entry name" value="P-loop containing nucleoside triphosphate hydrolases"/>
    <property type="match status" value="1"/>
</dbReference>
<evidence type="ECO:0000256" key="7">
    <source>
        <dbReference type="HAMAP-Rule" id="MF_00379"/>
    </source>
</evidence>
<feature type="binding site" evidence="7">
    <location>
        <begin position="273"/>
        <end position="276"/>
    </location>
    <ligand>
        <name>GTP</name>
        <dbReference type="ChEBI" id="CHEBI:37565"/>
    </ligand>
</feature>
<keyword evidence="5 7" id="KW-0630">Potassium</keyword>
<comment type="caution">
    <text evidence="10">The sequence shown here is derived from an EMBL/GenBank/DDBJ whole genome shotgun (WGS) entry which is preliminary data.</text>
</comment>
<dbReference type="Proteomes" id="UP000824107">
    <property type="component" value="Unassembled WGS sequence"/>
</dbReference>
<dbReference type="InterPro" id="IPR031168">
    <property type="entry name" value="G_TrmE"/>
</dbReference>
<dbReference type="InterPro" id="IPR027417">
    <property type="entry name" value="P-loop_NTPase"/>
</dbReference>
<dbReference type="InterPro" id="IPR018948">
    <property type="entry name" value="GTP-bd_TrmE_N"/>
</dbReference>
<feature type="binding site" evidence="7">
    <location>
        <position position="123"/>
    </location>
    <ligand>
        <name>(6S)-5-formyl-5,6,7,8-tetrahydrofolate</name>
        <dbReference type="ChEBI" id="CHEBI:57457"/>
    </ligand>
</feature>
<dbReference type="InterPro" id="IPR004520">
    <property type="entry name" value="GTPase_MnmE"/>
</dbReference>
<dbReference type="CDD" id="cd14858">
    <property type="entry name" value="TrmE_N"/>
    <property type="match status" value="1"/>
</dbReference>
<dbReference type="GO" id="GO:0002098">
    <property type="term" value="P:tRNA wobble uridine modification"/>
    <property type="evidence" value="ECO:0007669"/>
    <property type="project" value="TreeGrafter"/>
</dbReference>
<evidence type="ECO:0000256" key="3">
    <source>
        <dbReference type="ARBA" id="ARBA00022741"/>
    </source>
</evidence>
<reference evidence="10" key="1">
    <citation type="submission" date="2020-10" db="EMBL/GenBank/DDBJ databases">
        <authorList>
            <person name="Gilroy R."/>
        </authorList>
    </citation>
    <scope>NUCLEOTIDE SEQUENCE</scope>
    <source>
        <strain evidence="10">ChiW3-316</strain>
    </source>
</reference>
<keyword evidence="7" id="KW-0460">Magnesium</keyword>
<comment type="cofactor">
    <cofactor evidence="7">
        <name>K(+)</name>
        <dbReference type="ChEBI" id="CHEBI:29103"/>
    </cofactor>
    <text evidence="7">Binds 1 potassium ion per subunit.</text>
</comment>
<evidence type="ECO:0000256" key="6">
    <source>
        <dbReference type="ARBA" id="ARBA00023134"/>
    </source>
</evidence>
<protein>
    <recommendedName>
        <fullName evidence="7">tRNA modification GTPase MnmE</fullName>
        <ecNumber evidence="7">3.6.-.-</ecNumber>
    </recommendedName>
</protein>
<feature type="binding site" evidence="7">
    <location>
        <position position="229"/>
    </location>
    <ligand>
        <name>K(+)</name>
        <dbReference type="ChEBI" id="CHEBI:29103"/>
    </ligand>
</feature>
<dbReference type="Pfam" id="PF01926">
    <property type="entry name" value="MMR_HSR1"/>
    <property type="match status" value="1"/>
</dbReference>
<dbReference type="PROSITE" id="PS51709">
    <property type="entry name" value="G_TRME"/>
    <property type="match status" value="1"/>
</dbReference>
<keyword evidence="3 7" id="KW-0547">Nucleotide-binding</keyword>
<keyword evidence="6 7" id="KW-0342">GTP-binding</keyword>
<keyword evidence="7" id="KW-0479">Metal-binding</keyword>
<dbReference type="FunFam" id="3.30.1360.120:FF:000007">
    <property type="entry name" value="tRNA modification GTPase GTPBP3, mitochondrial"/>
    <property type="match status" value="1"/>
</dbReference>
<dbReference type="EMBL" id="DVNC01000021">
    <property type="protein sequence ID" value="HIU52916.1"/>
    <property type="molecule type" value="Genomic_DNA"/>
</dbReference>
<dbReference type="HAMAP" id="MF_00379">
    <property type="entry name" value="GTPase_MnmE"/>
    <property type="match status" value="1"/>
</dbReference>
<evidence type="ECO:0000256" key="1">
    <source>
        <dbReference type="ARBA" id="ARBA00011043"/>
    </source>
</evidence>
<evidence type="ECO:0000256" key="4">
    <source>
        <dbReference type="ARBA" id="ARBA00022801"/>
    </source>
</evidence>
<dbReference type="GO" id="GO:0005737">
    <property type="term" value="C:cytoplasm"/>
    <property type="evidence" value="ECO:0007669"/>
    <property type="project" value="UniProtKB-SubCell"/>
</dbReference>
<keyword evidence="4 7" id="KW-0378">Hydrolase</keyword>
<comment type="subunit">
    <text evidence="7">Homodimer. Heterotetramer of two MnmE and two MnmG subunits.</text>
</comment>
<feature type="binding site" evidence="7">
    <location>
        <position position="447"/>
    </location>
    <ligand>
        <name>(6S)-5-formyl-5,6,7,8-tetrahydrofolate</name>
        <dbReference type="ChEBI" id="CHEBI:57457"/>
    </ligand>
</feature>
<feature type="binding site" evidence="7">
    <location>
        <position position="22"/>
    </location>
    <ligand>
        <name>(6S)-5-formyl-5,6,7,8-tetrahydrofolate</name>
        <dbReference type="ChEBI" id="CHEBI:57457"/>
    </ligand>
</feature>
<evidence type="ECO:0000313" key="10">
    <source>
        <dbReference type="EMBL" id="HIU52916.1"/>
    </source>
</evidence>
<dbReference type="GO" id="GO:0003924">
    <property type="term" value="F:GTPase activity"/>
    <property type="evidence" value="ECO:0007669"/>
    <property type="project" value="UniProtKB-UniRule"/>
</dbReference>
<dbReference type="NCBIfam" id="TIGR00231">
    <property type="entry name" value="small_GTP"/>
    <property type="match status" value="1"/>
</dbReference>
<dbReference type="PRINTS" id="PR00449">
    <property type="entry name" value="RASTRNSFRMNG"/>
</dbReference>
<dbReference type="InterPro" id="IPR025867">
    <property type="entry name" value="MnmE_helical"/>
</dbReference>
<feature type="binding site" evidence="7">
    <location>
        <position position="233"/>
    </location>
    <ligand>
        <name>Mg(2+)</name>
        <dbReference type="ChEBI" id="CHEBI:18420"/>
    </ligand>
</feature>
<dbReference type="PANTHER" id="PTHR42714:SF2">
    <property type="entry name" value="TRNA MODIFICATION GTPASE GTPBP3, MITOCHONDRIAL"/>
    <property type="match status" value="1"/>
</dbReference>
<gene>
    <name evidence="7 10" type="primary">mnmE</name>
    <name evidence="7" type="synonym">trmE</name>
    <name evidence="10" type="ORF">IAD20_02425</name>
</gene>
<evidence type="ECO:0000256" key="5">
    <source>
        <dbReference type="ARBA" id="ARBA00022958"/>
    </source>
</evidence>
<accession>A0A9D1M3K8</accession>
<dbReference type="NCBIfam" id="TIGR00450">
    <property type="entry name" value="mnmE_trmE_thdF"/>
    <property type="match status" value="1"/>
</dbReference>
<feature type="binding site" evidence="7">
    <location>
        <begin position="248"/>
        <end position="254"/>
    </location>
    <ligand>
        <name>GTP</name>
        <dbReference type="ChEBI" id="CHEBI:37565"/>
    </ligand>
</feature>
<dbReference type="InterPro" id="IPR027266">
    <property type="entry name" value="TrmE/GcvT-like"/>
</dbReference>
<dbReference type="Gene3D" id="3.40.50.300">
    <property type="entry name" value="P-loop containing nucleotide triphosphate hydrolases"/>
    <property type="match status" value="1"/>
</dbReference>
<dbReference type="EC" id="3.6.-.-" evidence="7"/>
<dbReference type="CDD" id="cd04164">
    <property type="entry name" value="trmE"/>
    <property type="match status" value="1"/>
</dbReference>
<proteinExistence type="inferred from homology"/>
<comment type="similarity">
    <text evidence="1 7 8">Belongs to the TRAFAC class TrmE-Era-EngA-EngB-Septin-like GTPase superfamily. TrmE GTPase family.</text>
</comment>
<feature type="binding site" evidence="7">
    <location>
        <position position="83"/>
    </location>
    <ligand>
        <name>(6S)-5-formyl-5,6,7,8-tetrahydrofolate</name>
        <dbReference type="ChEBI" id="CHEBI:57457"/>
    </ligand>
</feature>
<dbReference type="Gene3D" id="1.20.120.430">
    <property type="entry name" value="tRNA modification GTPase MnmE domain 2"/>
    <property type="match status" value="1"/>
</dbReference>
<feature type="domain" description="TrmE-type G" evidence="9">
    <location>
        <begin position="219"/>
        <end position="373"/>
    </location>
</feature>
<feature type="binding site" evidence="7">
    <location>
        <position position="254"/>
    </location>
    <ligand>
        <name>Mg(2+)</name>
        <dbReference type="ChEBI" id="CHEBI:18420"/>
    </ligand>
</feature>
<keyword evidence="2 7" id="KW-0819">tRNA processing</keyword>
<organism evidence="10 11">
    <name type="scientific">Candidatus Scatocola faecipullorum</name>
    <dbReference type="NCBI Taxonomy" id="2840917"/>
    <lineage>
        <taxon>Bacteria</taxon>
        <taxon>Pseudomonadati</taxon>
        <taxon>Pseudomonadota</taxon>
        <taxon>Alphaproteobacteria</taxon>
        <taxon>Rhodospirillales</taxon>
        <taxon>Rhodospirillaceae</taxon>
        <taxon>Rhodospirillaceae incertae sedis</taxon>
        <taxon>Candidatus Scatocola</taxon>
    </lineage>
</organism>
<comment type="caution">
    <text evidence="7">Lacks conserved residue(s) required for the propagation of feature annotation.</text>
</comment>
<dbReference type="Gene3D" id="3.30.1360.120">
    <property type="entry name" value="Probable tRNA modification gtpase trme, domain 1"/>
    <property type="match status" value="1"/>
</dbReference>
<reference evidence="10" key="2">
    <citation type="journal article" date="2021" name="PeerJ">
        <title>Extensive microbial diversity within the chicken gut microbiome revealed by metagenomics and culture.</title>
        <authorList>
            <person name="Gilroy R."/>
            <person name="Ravi A."/>
            <person name="Getino M."/>
            <person name="Pursley I."/>
            <person name="Horton D.L."/>
            <person name="Alikhan N.F."/>
            <person name="Baker D."/>
            <person name="Gharbi K."/>
            <person name="Hall N."/>
            <person name="Watson M."/>
            <person name="Adriaenssens E.M."/>
            <person name="Foster-Nyarko E."/>
            <person name="Jarju S."/>
            <person name="Secka A."/>
            <person name="Antonio M."/>
            <person name="Oren A."/>
            <person name="Chaudhuri R.R."/>
            <person name="La Ragione R."/>
            <person name="Hildebrand F."/>
            <person name="Pallen M.J."/>
        </authorList>
    </citation>
    <scope>NUCLEOTIDE SEQUENCE</scope>
    <source>
        <strain evidence="10">ChiW3-316</strain>
    </source>
</reference>